<feature type="non-terminal residue" evidence="1">
    <location>
        <position position="180"/>
    </location>
</feature>
<dbReference type="GO" id="GO:0001522">
    <property type="term" value="P:pseudouridine synthesis"/>
    <property type="evidence" value="ECO:0007669"/>
    <property type="project" value="InterPro"/>
</dbReference>
<accession>X0Y2M8</accession>
<proteinExistence type="predicted"/>
<dbReference type="SUPFAM" id="SSF55120">
    <property type="entry name" value="Pseudouridine synthase"/>
    <property type="match status" value="1"/>
</dbReference>
<gene>
    <name evidence="1" type="ORF">S01H1_80768</name>
</gene>
<comment type="caution">
    <text evidence="1">The sequence shown here is derived from an EMBL/GenBank/DDBJ whole genome shotgun (WGS) entry which is preliminary data.</text>
</comment>
<organism evidence="1">
    <name type="scientific">marine sediment metagenome</name>
    <dbReference type="NCBI Taxonomy" id="412755"/>
    <lineage>
        <taxon>unclassified sequences</taxon>
        <taxon>metagenomes</taxon>
        <taxon>ecological metagenomes</taxon>
    </lineage>
</organism>
<dbReference type="InterPro" id="IPR020103">
    <property type="entry name" value="PsdUridine_synth_cat_dom_sf"/>
</dbReference>
<dbReference type="PROSITE" id="PS01268">
    <property type="entry name" value="UPF0024"/>
    <property type="match status" value="1"/>
</dbReference>
<dbReference type="AlphaFoldDB" id="X0Y2M8"/>
<dbReference type="InterPro" id="IPR042214">
    <property type="entry name" value="TruD_catalytic"/>
</dbReference>
<dbReference type="Gene3D" id="3.30.2350.20">
    <property type="entry name" value="TruD, catalytic domain"/>
    <property type="match status" value="1"/>
</dbReference>
<dbReference type="EMBL" id="BARS01054572">
    <property type="protein sequence ID" value="GAG49945.1"/>
    <property type="molecule type" value="Genomic_DNA"/>
</dbReference>
<protein>
    <recommendedName>
        <fullName evidence="2">TRUD domain-containing protein</fullName>
    </recommendedName>
</protein>
<sequence length="180" mass="20979">MLDQDSNNITYSFCKNNEKEVEEFVGIENYATFKTKGFKGEYKTLYKDFIVKEIDTNGKILSLKENRTNSSFSNELNDRYTTFNLTKINRDTFEVVRKLSKALNVPYNSISYSGLKDKQAISVQKISIRGNYIKELKTLKIRDIFVRNIYPSRKPVKLGSHLGNHFTITIRNLENINNLR</sequence>
<dbReference type="Pfam" id="PF01142">
    <property type="entry name" value="TruD"/>
    <property type="match status" value="1"/>
</dbReference>
<dbReference type="PANTHER" id="PTHR13326">
    <property type="entry name" value="TRNA PSEUDOURIDINE SYNTHASE D"/>
    <property type="match status" value="1"/>
</dbReference>
<dbReference type="InterPro" id="IPR020119">
    <property type="entry name" value="PsdUridine_synth_TruD_CS"/>
</dbReference>
<dbReference type="GO" id="GO:0003723">
    <property type="term" value="F:RNA binding"/>
    <property type="evidence" value="ECO:0007669"/>
    <property type="project" value="InterPro"/>
</dbReference>
<dbReference type="GO" id="GO:0009982">
    <property type="term" value="F:pseudouridine synthase activity"/>
    <property type="evidence" value="ECO:0007669"/>
    <property type="project" value="InterPro"/>
</dbReference>
<dbReference type="InterPro" id="IPR001656">
    <property type="entry name" value="PsdUridine_synth_TruD"/>
</dbReference>
<reference evidence="1" key="1">
    <citation type="journal article" date="2014" name="Front. Microbiol.">
        <title>High frequency of phylogenetically diverse reductive dehalogenase-homologous genes in deep subseafloor sedimentary metagenomes.</title>
        <authorList>
            <person name="Kawai M."/>
            <person name="Futagami T."/>
            <person name="Toyoda A."/>
            <person name="Takaki Y."/>
            <person name="Nishi S."/>
            <person name="Hori S."/>
            <person name="Arai W."/>
            <person name="Tsubouchi T."/>
            <person name="Morono Y."/>
            <person name="Uchiyama I."/>
            <person name="Ito T."/>
            <person name="Fujiyama A."/>
            <person name="Inagaki F."/>
            <person name="Takami H."/>
        </authorList>
    </citation>
    <scope>NUCLEOTIDE SEQUENCE</scope>
    <source>
        <strain evidence="1">Expedition CK06-06</strain>
    </source>
</reference>
<evidence type="ECO:0000313" key="1">
    <source>
        <dbReference type="EMBL" id="GAG49945.1"/>
    </source>
</evidence>
<name>X0Y2M8_9ZZZZ</name>
<evidence type="ECO:0008006" key="2">
    <source>
        <dbReference type="Google" id="ProtNLM"/>
    </source>
</evidence>
<dbReference type="PANTHER" id="PTHR13326:SF21">
    <property type="entry name" value="PSEUDOURIDYLATE SYNTHASE PUS7L"/>
    <property type="match status" value="1"/>
</dbReference>